<dbReference type="InterPro" id="IPR039261">
    <property type="entry name" value="FNR_nucleotide-bd"/>
</dbReference>
<evidence type="ECO:0000313" key="14">
    <source>
        <dbReference type="Proteomes" id="UP000215289"/>
    </source>
</evidence>
<protein>
    <recommendedName>
        <fullName evidence="15">NADPH--cytochrome P450 reductase</fullName>
    </recommendedName>
</protein>
<dbReference type="GO" id="GO:0050660">
    <property type="term" value="F:flavin adenine dinucleotide binding"/>
    <property type="evidence" value="ECO:0007669"/>
    <property type="project" value="TreeGrafter"/>
</dbReference>
<keyword evidence="14" id="KW-1185">Reference proteome</keyword>
<dbReference type="SUPFAM" id="SSF52218">
    <property type="entry name" value="Flavoproteins"/>
    <property type="match status" value="1"/>
</dbReference>
<keyword evidence="4" id="KW-0285">Flavoprotein</keyword>
<comment type="cofactor">
    <cofactor evidence="2">
        <name>heme</name>
        <dbReference type="ChEBI" id="CHEBI:30413"/>
    </cofactor>
</comment>
<dbReference type="PANTHER" id="PTHR19384:SF127">
    <property type="entry name" value="BIFUNCTIONAL CYTOCHROME P450_NADPH--P450 REDUCTASE"/>
    <property type="match status" value="1"/>
</dbReference>
<gene>
    <name evidence="13" type="ORF">CFD26_103161</name>
</gene>
<dbReference type="Pfam" id="PF00258">
    <property type="entry name" value="Flavodoxin_1"/>
    <property type="match status" value="1"/>
</dbReference>
<dbReference type="Proteomes" id="UP000215289">
    <property type="component" value="Unassembled WGS sequence"/>
</dbReference>
<dbReference type="Gene3D" id="2.40.30.10">
    <property type="entry name" value="Translation factors"/>
    <property type="match status" value="1"/>
</dbReference>
<evidence type="ECO:0000256" key="9">
    <source>
        <dbReference type="ARBA" id="ARBA00023128"/>
    </source>
</evidence>
<evidence type="ECO:0000256" key="7">
    <source>
        <dbReference type="ARBA" id="ARBA00022857"/>
    </source>
</evidence>
<comment type="cofactor">
    <cofactor evidence="1">
        <name>FMN</name>
        <dbReference type="ChEBI" id="CHEBI:58210"/>
    </cofactor>
</comment>
<evidence type="ECO:0000256" key="5">
    <source>
        <dbReference type="ARBA" id="ARBA00022643"/>
    </source>
</evidence>
<evidence type="ECO:0000313" key="13">
    <source>
        <dbReference type="EMBL" id="RLL94739.1"/>
    </source>
</evidence>
<dbReference type="SUPFAM" id="SSF52343">
    <property type="entry name" value="Ferredoxin reductase-like, C-terminal NADP-linked domain"/>
    <property type="match status" value="1"/>
</dbReference>
<feature type="domain" description="FAD-binding FR-type" evidence="12">
    <location>
        <begin position="311"/>
        <end position="562"/>
    </location>
</feature>
<evidence type="ECO:0000259" key="11">
    <source>
        <dbReference type="PROSITE" id="PS50902"/>
    </source>
</evidence>
<dbReference type="SUPFAM" id="SSF63380">
    <property type="entry name" value="Riboflavin synthase domain-like"/>
    <property type="match status" value="1"/>
</dbReference>
<dbReference type="Gene3D" id="1.20.990.10">
    <property type="entry name" value="NADPH-cytochrome p450 Reductase, Chain A, domain 3"/>
    <property type="match status" value="1"/>
</dbReference>
<keyword evidence="5" id="KW-0288">FMN</keyword>
<dbReference type="InterPro" id="IPR023173">
    <property type="entry name" value="NADPH_Cyt_P450_Rdtase_alpha"/>
</dbReference>
<dbReference type="Gene3D" id="3.40.50.80">
    <property type="entry name" value="Nucleotide-binding domain of ferredoxin-NADP reductase (FNR) module"/>
    <property type="match status" value="1"/>
</dbReference>
<evidence type="ECO:0000256" key="10">
    <source>
        <dbReference type="ARBA" id="ARBA00049342"/>
    </source>
</evidence>
<dbReference type="InterPro" id="IPR001709">
    <property type="entry name" value="Flavoprot_Pyr_Nucl_cyt_Rdtase"/>
</dbReference>
<evidence type="ECO:0008006" key="15">
    <source>
        <dbReference type="Google" id="ProtNLM"/>
    </source>
</evidence>
<dbReference type="PROSITE" id="PS51384">
    <property type="entry name" value="FAD_FR"/>
    <property type="match status" value="1"/>
</dbReference>
<dbReference type="Gene3D" id="3.40.50.360">
    <property type="match status" value="1"/>
</dbReference>
<evidence type="ECO:0000256" key="2">
    <source>
        <dbReference type="ARBA" id="ARBA00001971"/>
    </source>
</evidence>
<dbReference type="InterPro" id="IPR001094">
    <property type="entry name" value="Flavdoxin-like"/>
</dbReference>
<organism evidence="13 14">
    <name type="scientific">Aspergillus turcosus</name>
    <dbReference type="NCBI Taxonomy" id="1245748"/>
    <lineage>
        <taxon>Eukaryota</taxon>
        <taxon>Fungi</taxon>
        <taxon>Dikarya</taxon>
        <taxon>Ascomycota</taxon>
        <taxon>Pezizomycotina</taxon>
        <taxon>Eurotiomycetes</taxon>
        <taxon>Eurotiomycetidae</taxon>
        <taxon>Eurotiales</taxon>
        <taxon>Aspergillaceae</taxon>
        <taxon>Aspergillus</taxon>
        <taxon>Aspergillus subgen. Fumigati</taxon>
    </lineage>
</organism>
<dbReference type="GO" id="GO:0005829">
    <property type="term" value="C:cytosol"/>
    <property type="evidence" value="ECO:0007669"/>
    <property type="project" value="TreeGrafter"/>
</dbReference>
<dbReference type="AlphaFoldDB" id="A0A3R7F399"/>
<dbReference type="PANTHER" id="PTHR19384">
    <property type="entry name" value="NITRIC OXIDE SYNTHASE-RELATED"/>
    <property type="match status" value="1"/>
</dbReference>
<dbReference type="EMBL" id="NIDN02000187">
    <property type="protein sequence ID" value="RLL94739.1"/>
    <property type="molecule type" value="Genomic_DNA"/>
</dbReference>
<dbReference type="Pfam" id="PF00175">
    <property type="entry name" value="NAD_binding_1"/>
    <property type="match status" value="1"/>
</dbReference>
<feature type="domain" description="Flavodoxin-like" evidence="11">
    <location>
        <begin position="109"/>
        <end position="256"/>
    </location>
</feature>
<sequence>MRPTIFHPLHLFDDTVSSINSQHGPWRSMNFFNNFAPELDDLLLVSLLAILVFLWTSHGILWSKPQKGHQLYFISPQLQEPIFKNIGRGPRQSNTRQINDRMTELRKAIIVFWGSQSGTAERLANSFVRECITRFNLPAMAANLDLYDYDQLGELSEGRLVGFVLATYGEGNPTDNATGLYEYLCRIEKSRDRPLSRLRYFCFGLGNSKYQFYNSFVGYVDETLTLSGAQRIAPIGKIDEAQGSDEAWLSWKDEMLKRLAERFGSQENVGKQWPVFDMVNLDNGMTLLSHAAETSTTTNTNQQQFVRVSRSLQLSGSVSKNSRHSLRTYLHIEFDTKIGSQVIQYETGDHVAIWPINPNDEVSLIATQFGWDKKTLKATIDIKPRDSTIHESVAVPVPTPTTREALLQYQLDIRGPISPEILELLASYSPNAAAKEYLDRCRLDPKSRSDISNQHLTCGQLMKQAADGAVWPEDAFSALLSIMPKLRPRYFSVASSPLVDPYSFAITAGLVETPIPQADRWFVGLTTGYLHSLHMKKNQIKENNRRQIPYNLDGPRSILSGYKVFAHVRKSKFKPPVNNEKRIIMIAAGSGIAPFRGFVQERMALSRRGDSVGKMILFYGSRSEEDCLYTDVWSEAEAMGILETHFVFSAQLVNGKKFYVQHKLLEHSETTKRLVQDDGGSVYICGSANMANAVKTSLGMLLGSNEAIQQLRKSRRLQEDVWA</sequence>
<dbReference type="Pfam" id="PF00667">
    <property type="entry name" value="FAD_binding_1"/>
    <property type="match status" value="1"/>
</dbReference>
<dbReference type="InterPro" id="IPR029039">
    <property type="entry name" value="Flavoprotein-like_sf"/>
</dbReference>
<keyword evidence="6" id="KW-0274">FAD</keyword>
<evidence type="ECO:0000256" key="1">
    <source>
        <dbReference type="ARBA" id="ARBA00001917"/>
    </source>
</evidence>
<dbReference type="GO" id="GO:0010181">
    <property type="term" value="F:FMN binding"/>
    <property type="evidence" value="ECO:0007669"/>
    <property type="project" value="InterPro"/>
</dbReference>
<dbReference type="InterPro" id="IPR008254">
    <property type="entry name" value="Flavodoxin/NO_synth"/>
</dbReference>
<dbReference type="GO" id="GO:0003958">
    <property type="term" value="F:NADPH-hemoprotein reductase activity"/>
    <property type="evidence" value="ECO:0007669"/>
    <property type="project" value="UniProtKB-EC"/>
</dbReference>
<dbReference type="InterPro" id="IPR003097">
    <property type="entry name" value="CysJ-like_FAD-binding"/>
</dbReference>
<evidence type="ECO:0000256" key="6">
    <source>
        <dbReference type="ARBA" id="ARBA00022827"/>
    </source>
</evidence>
<dbReference type="PRINTS" id="PR00369">
    <property type="entry name" value="FLAVODOXIN"/>
</dbReference>
<reference evidence="13 14" key="1">
    <citation type="submission" date="2018-08" db="EMBL/GenBank/DDBJ databases">
        <title>Draft genome sequences of two Aspergillus turcosus clinical strains isolated from bronchoalveolar lavage fluid: one azole-susceptible and the other azole-resistant.</title>
        <authorList>
            <person name="Parent-Michaud M."/>
            <person name="Dufresne P.J."/>
            <person name="Fournier E."/>
            <person name="Martineau C."/>
            <person name="Moreira S."/>
            <person name="Perkins V."/>
            <person name="De Repentigny L."/>
            <person name="Dufresne S.F."/>
        </authorList>
    </citation>
    <scope>NUCLEOTIDE SEQUENCE [LARGE SCALE GENOMIC DNA]</scope>
    <source>
        <strain evidence="13">HMR AF 1038</strain>
    </source>
</reference>
<evidence type="ECO:0000256" key="8">
    <source>
        <dbReference type="ARBA" id="ARBA00023002"/>
    </source>
</evidence>
<dbReference type="InterPro" id="IPR017927">
    <property type="entry name" value="FAD-bd_FR_type"/>
</dbReference>
<evidence type="ECO:0000259" key="12">
    <source>
        <dbReference type="PROSITE" id="PS51384"/>
    </source>
</evidence>
<accession>A0A3R7F399</accession>
<dbReference type="OrthoDB" id="1856718at2759"/>
<comment type="cofactor">
    <cofactor evidence="3">
        <name>FAD</name>
        <dbReference type="ChEBI" id="CHEBI:57692"/>
    </cofactor>
</comment>
<proteinExistence type="predicted"/>
<dbReference type="STRING" id="1245748.A0A3R7F399"/>
<evidence type="ECO:0000256" key="4">
    <source>
        <dbReference type="ARBA" id="ARBA00022630"/>
    </source>
</evidence>
<name>A0A3R7F399_9EURO</name>
<dbReference type="PRINTS" id="PR00371">
    <property type="entry name" value="FPNCR"/>
</dbReference>
<keyword evidence="7" id="KW-0521">NADP</keyword>
<dbReference type="InterPro" id="IPR001433">
    <property type="entry name" value="OxRdtase_FAD/NAD-bd"/>
</dbReference>
<keyword evidence="9" id="KW-0496">Mitochondrion</keyword>
<dbReference type="InterPro" id="IPR017938">
    <property type="entry name" value="Riboflavin_synthase-like_b-brl"/>
</dbReference>
<evidence type="ECO:0000256" key="3">
    <source>
        <dbReference type="ARBA" id="ARBA00001974"/>
    </source>
</evidence>
<dbReference type="PROSITE" id="PS50902">
    <property type="entry name" value="FLAVODOXIN_LIKE"/>
    <property type="match status" value="1"/>
</dbReference>
<comment type="caution">
    <text evidence="13">The sequence shown here is derived from an EMBL/GenBank/DDBJ whole genome shotgun (WGS) entry which is preliminary data.</text>
</comment>
<comment type="catalytic activity">
    <reaction evidence="10">
        <text>2 oxidized [cytochrome P450] + NADPH = 2 reduced [cytochrome P450] + NADP(+) + H(+)</text>
        <dbReference type="Rhea" id="RHEA:24040"/>
        <dbReference type="Rhea" id="RHEA-COMP:14627"/>
        <dbReference type="Rhea" id="RHEA-COMP:14628"/>
        <dbReference type="ChEBI" id="CHEBI:15378"/>
        <dbReference type="ChEBI" id="CHEBI:55376"/>
        <dbReference type="ChEBI" id="CHEBI:57783"/>
        <dbReference type="ChEBI" id="CHEBI:58349"/>
        <dbReference type="ChEBI" id="CHEBI:60344"/>
        <dbReference type="EC" id="1.6.2.4"/>
    </reaction>
</comment>
<keyword evidence="8" id="KW-0560">Oxidoreductase</keyword>